<proteinExistence type="predicted"/>
<feature type="transmembrane region" description="Helical" evidence="2">
    <location>
        <begin position="81"/>
        <end position="103"/>
    </location>
</feature>
<keyword evidence="2" id="KW-1133">Transmembrane helix</keyword>
<evidence type="ECO:0000256" key="1">
    <source>
        <dbReference type="SAM" id="MobiDB-lite"/>
    </source>
</evidence>
<dbReference type="OrthoDB" id="5431149at2759"/>
<sequence length="453" mass="48593">MSRRFYLSLLGVVAWSTTATDTVFSILDAASLSVARVSFVGLAIAASALDVVSLCCLGLFSIQFAWRRDRTAQWSLRARRTLAACCVLPSAMALIVSLISIITIKTRSVEVTPATSKAAVSNWTGHIVAQILIWVLACLTQIILYSSPLWSAPKLELQRSVSLSGPRDSVMSEVRNSNQTSNLFMLETTLPTSPLAALPSPTFSARSSQSLRSWRDSLQHVVRPVTSRTKLINGSSLNKDARSIYSDGHSIDNVSQVDGFDAWDTSGVDPRAREAVLLSAKDAALQSAPSRGTALEPIPGSRPASPARALDGPFPLTSDGRESPALTPPPKMVYDTSRPPSPVVSEAHIHPLFRTESPTPAPPMTSGTSIVASPLATQMIPCPPRPYSRMRSNSRAASPSPLLHSRSLHDGTASPRRSPSPPSREMTPPIPDFVLNNSPSPRSSFGAKRKNTA</sequence>
<dbReference type="EMBL" id="MU001924">
    <property type="protein sequence ID" value="KAF2793525.1"/>
    <property type="molecule type" value="Genomic_DNA"/>
</dbReference>
<evidence type="ECO:0000313" key="3">
    <source>
        <dbReference type="EMBL" id="KAF2793525.1"/>
    </source>
</evidence>
<organism evidence="3 4">
    <name type="scientific">Melanomma pulvis-pyrius CBS 109.77</name>
    <dbReference type="NCBI Taxonomy" id="1314802"/>
    <lineage>
        <taxon>Eukaryota</taxon>
        <taxon>Fungi</taxon>
        <taxon>Dikarya</taxon>
        <taxon>Ascomycota</taxon>
        <taxon>Pezizomycotina</taxon>
        <taxon>Dothideomycetes</taxon>
        <taxon>Pleosporomycetidae</taxon>
        <taxon>Pleosporales</taxon>
        <taxon>Melanommataceae</taxon>
        <taxon>Melanomma</taxon>
    </lineage>
</organism>
<feature type="region of interest" description="Disordered" evidence="1">
    <location>
        <begin position="286"/>
        <end position="340"/>
    </location>
</feature>
<keyword evidence="2" id="KW-0472">Membrane</keyword>
<keyword evidence="4" id="KW-1185">Reference proteome</keyword>
<name>A0A6A6XC89_9PLEO</name>
<evidence type="ECO:0000256" key="2">
    <source>
        <dbReference type="SAM" id="Phobius"/>
    </source>
</evidence>
<evidence type="ECO:0000313" key="4">
    <source>
        <dbReference type="Proteomes" id="UP000799757"/>
    </source>
</evidence>
<keyword evidence="2" id="KW-0812">Transmembrane</keyword>
<feature type="region of interest" description="Disordered" evidence="1">
    <location>
        <begin position="374"/>
        <end position="453"/>
    </location>
</feature>
<protein>
    <submittedName>
        <fullName evidence="3">Uncharacterized protein</fullName>
    </submittedName>
</protein>
<dbReference type="Proteomes" id="UP000799757">
    <property type="component" value="Unassembled WGS sequence"/>
</dbReference>
<reference evidence="3" key="1">
    <citation type="journal article" date="2020" name="Stud. Mycol.">
        <title>101 Dothideomycetes genomes: a test case for predicting lifestyles and emergence of pathogens.</title>
        <authorList>
            <person name="Haridas S."/>
            <person name="Albert R."/>
            <person name="Binder M."/>
            <person name="Bloem J."/>
            <person name="Labutti K."/>
            <person name="Salamov A."/>
            <person name="Andreopoulos B."/>
            <person name="Baker S."/>
            <person name="Barry K."/>
            <person name="Bills G."/>
            <person name="Bluhm B."/>
            <person name="Cannon C."/>
            <person name="Castanera R."/>
            <person name="Culley D."/>
            <person name="Daum C."/>
            <person name="Ezra D."/>
            <person name="Gonzalez J."/>
            <person name="Henrissat B."/>
            <person name="Kuo A."/>
            <person name="Liang C."/>
            <person name="Lipzen A."/>
            <person name="Lutzoni F."/>
            <person name="Magnuson J."/>
            <person name="Mondo S."/>
            <person name="Nolan M."/>
            <person name="Ohm R."/>
            <person name="Pangilinan J."/>
            <person name="Park H.-J."/>
            <person name="Ramirez L."/>
            <person name="Alfaro M."/>
            <person name="Sun H."/>
            <person name="Tritt A."/>
            <person name="Yoshinaga Y."/>
            <person name="Zwiers L.-H."/>
            <person name="Turgeon B."/>
            <person name="Goodwin S."/>
            <person name="Spatafora J."/>
            <person name="Crous P."/>
            <person name="Grigoriev I."/>
        </authorList>
    </citation>
    <scope>NUCLEOTIDE SEQUENCE</scope>
    <source>
        <strain evidence="3">CBS 109.77</strain>
    </source>
</reference>
<accession>A0A6A6XC89</accession>
<feature type="transmembrane region" description="Helical" evidence="2">
    <location>
        <begin position="123"/>
        <end position="145"/>
    </location>
</feature>
<feature type="transmembrane region" description="Helical" evidence="2">
    <location>
        <begin position="35"/>
        <end position="60"/>
    </location>
</feature>
<gene>
    <name evidence="3" type="ORF">K505DRAFT_244212</name>
</gene>
<dbReference type="AlphaFoldDB" id="A0A6A6XC89"/>